<dbReference type="Gene3D" id="3.40.50.300">
    <property type="entry name" value="P-loop containing nucleotide triphosphate hydrolases"/>
    <property type="match status" value="1"/>
</dbReference>
<protein>
    <recommendedName>
        <fullName evidence="2">Sulfotransferase domain-containing protein</fullName>
    </recommendedName>
</protein>
<name>X1DPX6_9ZZZZ</name>
<evidence type="ECO:0000313" key="1">
    <source>
        <dbReference type="EMBL" id="GAG98456.1"/>
    </source>
</evidence>
<feature type="non-terminal residue" evidence="1">
    <location>
        <position position="1"/>
    </location>
</feature>
<proteinExistence type="predicted"/>
<dbReference type="Pfam" id="PF13469">
    <property type="entry name" value="Sulfotransfer_3"/>
    <property type="match status" value="1"/>
</dbReference>
<sequence>LKRLGGNSLFWEGIMPTKFFFVVGTGCSATTWLYKILRDIPGTQIEMYWCFKHDLKEIGKAYNSEQDANKYIRKFRKPLMLRRLKKVKIYGEINCVLRWHCGALKRAFPKASIIHLVRDGRDYVRSMMARPYRFADNPEKEDVATRYVRPKKGDNCQEKWASMTRFEKICWEWRRTNEYIRGHLKQKPAQMERMLSDFDYFKKYFLTPFGLKIAKELWAKRIKIQGKPDQRIVLPHYSEWNDEILFQFNKICGVEMMACGYGESYDSVS</sequence>
<dbReference type="InterPro" id="IPR027417">
    <property type="entry name" value="P-loop_NTPase"/>
</dbReference>
<organism evidence="1">
    <name type="scientific">marine sediment metagenome</name>
    <dbReference type="NCBI Taxonomy" id="412755"/>
    <lineage>
        <taxon>unclassified sequences</taxon>
        <taxon>metagenomes</taxon>
        <taxon>ecological metagenomes</taxon>
    </lineage>
</organism>
<dbReference type="EMBL" id="BART01022604">
    <property type="protein sequence ID" value="GAG98456.1"/>
    <property type="molecule type" value="Genomic_DNA"/>
</dbReference>
<evidence type="ECO:0008006" key="2">
    <source>
        <dbReference type="Google" id="ProtNLM"/>
    </source>
</evidence>
<comment type="caution">
    <text evidence="1">The sequence shown here is derived from an EMBL/GenBank/DDBJ whole genome shotgun (WGS) entry which is preliminary data.</text>
</comment>
<reference evidence="1" key="1">
    <citation type="journal article" date="2014" name="Front. Microbiol.">
        <title>High frequency of phylogenetically diverse reductive dehalogenase-homologous genes in deep subseafloor sedimentary metagenomes.</title>
        <authorList>
            <person name="Kawai M."/>
            <person name="Futagami T."/>
            <person name="Toyoda A."/>
            <person name="Takaki Y."/>
            <person name="Nishi S."/>
            <person name="Hori S."/>
            <person name="Arai W."/>
            <person name="Tsubouchi T."/>
            <person name="Morono Y."/>
            <person name="Uchiyama I."/>
            <person name="Ito T."/>
            <person name="Fujiyama A."/>
            <person name="Inagaki F."/>
            <person name="Takami H."/>
        </authorList>
    </citation>
    <scope>NUCLEOTIDE SEQUENCE</scope>
    <source>
        <strain evidence="1">Expedition CK06-06</strain>
    </source>
</reference>
<gene>
    <name evidence="1" type="ORF">S01H4_41343</name>
</gene>
<accession>X1DPX6</accession>
<dbReference type="AlphaFoldDB" id="X1DPX6"/>
<dbReference type="SUPFAM" id="SSF52540">
    <property type="entry name" value="P-loop containing nucleoside triphosphate hydrolases"/>
    <property type="match status" value="1"/>
</dbReference>